<accession>A0A916RV59</accession>
<comment type="caution">
    <text evidence="2">The sequence shown here is derived from an EMBL/GenBank/DDBJ whole genome shotgun (WGS) entry which is preliminary data.</text>
</comment>
<organism evidence="2 3">
    <name type="scientific">Ornithinibacillus halotolerans</name>
    <dbReference type="NCBI Taxonomy" id="1274357"/>
    <lineage>
        <taxon>Bacteria</taxon>
        <taxon>Bacillati</taxon>
        <taxon>Bacillota</taxon>
        <taxon>Bacilli</taxon>
        <taxon>Bacillales</taxon>
        <taxon>Bacillaceae</taxon>
        <taxon>Ornithinibacillus</taxon>
    </lineage>
</organism>
<gene>
    <name evidence="2" type="ORF">GCM10008025_09570</name>
</gene>
<keyword evidence="1" id="KW-0472">Membrane</keyword>
<keyword evidence="3" id="KW-1185">Reference proteome</keyword>
<name>A0A916RV59_9BACI</name>
<proteinExistence type="predicted"/>
<reference evidence="2" key="2">
    <citation type="submission" date="2020-09" db="EMBL/GenBank/DDBJ databases">
        <authorList>
            <person name="Sun Q."/>
            <person name="Zhou Y."/>
        </authorList>
    </citation>
    <scope>NUCLEOTIDE SEQUENCE</scope>
    <source>
        <strain evidence="2">CGMCC 1.12408</strain>
    </source>
</reference>
<feature type="transmembrane region" description="Helical" evidence="1">
    <location>
        <begin position="7"/>
        <end position="27"/>
    </location>
</feature>
<evidence type="ECO:0000313" key="2">
    <source>
        <dbReference type="EMBL" id="GGA67805.1"/>
    </source>
</evidence>
<dbReference type="RefSeq" id="WP_188383556.1">
    <property type="nucleotide sequence ID" value="NZ_BMEY01000004.1"/>
</dbReference>
<dbReference type="EMBL" id="BMEY01000004">
    <property type="protein sequence ID" value="GGA67805.1"/>
    <property type="molecule type" value="Genomic_DNA"/>
</dbReference>
<evidence type="ECO:0000313" key="3">
    <source>
        <dbReference type="Proteomes" id="UP000613512"/>
    </source>
</evidence>
<keyword evidence="1" id="KW-1133">Transmembrane helix</keyword>
<keyword evidence="1" id="KW-0812">Transmembrane</keyword>
<dbReference type="AlphaFoldDB" id="A0A916RV59"/>
<reference evidence="2" key="1">
    <citation type="journal article" date="2014" name="Int. J. Syst. Evol. Microbiol.">
        <title>Complete genome sequence of Corynebacterium casei LMG S-19264T (=DSM 44701T), isolated from a smear-ripened cheese.</title>
        <authorList>
            <consortium name="US DOE Joint Genome Institute (JGI-PGF)"/>
            <person name="Walter F."/>
            <person name="Albersmeier A."/>
            <person name="Kalinowski J."/>
            <person name="Ruckert C."/>
        </authorList>
    </citation>
    <scope>NUCLEOTIDE SEQUENCE</scope>
    <source>
        <strain evidence="2">CGMCC 1.12408</strain>
    </source>
</reference>
<dbReference type="Proteomes" id="UP000613512">
    <property type="component" value="Unassembled WGS sequence"/>
</dbReference>
<evidence type="ECO:0000256" key="1">
    <source>
        <dbReference type="SAM" id="Phobius"/>
    </source>
</evidence>
<protein>
    <submittedName>
        <fullName evidence="2">Uncharacterized protein</fullName>
    </submittedName>
</protein>
<sequence length="199" mass="23629">MSKTTKVITASIISLVVIFILIMTWFYPFSIFSVYKTYSYSPDPVMVGEYVRDINDFEEKLENDLKDLYSNQDFDLTLDRSQYIFPFFKQDWLLSKDPLKMKKSDLDNLLFDVENTRDNLLDLVEKVDYSIESKNYLMQSIRDILALEKDLLNLKNNSFASKKDLRIQFHNLHVSYMNSFMMFSSFYDASRDERLALLK</sequence>